<dbReference type="EMBL" id="CACRSQ010000007">
    <property type="protein sequence ID" value="VYT29195.1"/>
    <property type="molecule type" value="Genomic_DNA"/>
</dbReference>
<gene>
    <name evidence="1" type="ORF">ACLFYP115_02500</name>
</gene>
<accession>A0A6N2VF26</accession>
<proteinExistence type="predicted"/>
<dbReference type="RefSeq" id="WP_006567548.1">
    <property type="nucleotide sequence ID" value="NZ_BAABZP010000001.1"/>
</dbReference>
<sequence>MNVYELSFWYQDEENDDEDEITIAVYSSLKLAEEAREKFKKHLRFITHENEFYIDEYKLNEPEWKEGFITDEDLC</sequence>
<evidence type="ECO:0000313" key="1">
    <source>
        <dbReference type="EMBL" id="VYT29195.1"/>
    </source>
</evidence>
<protein>
    <submittedName>
        <fullName evidence="1">Uncharacterized protein</fullName>
    </submittedName>
</protein>
<organism evidence="1">
    <name type="scientific">Anaerostipes caccae</name>
    <dbReference type="NCBI Taxonomy" id="105841"/>
    <lineage>
        <taxon>Bacteria</taxon>
        <taxon>Bacillati</taxon>
        <taxon>Bacillota</taxon>
        <taxon>Clostridia</taxon>
        <taxon>Lachnospirales</taxon>
        <taxon>Lachnospiraceae</taxon>
        <taxon>Anaerostipes</taxon>
    </lineage>
</organism>
<dbReference type="AlphaFoldDB" id="A0A6N2VF26"/>
<name>A0A6N2VF26_9FIRM</name>
<reference evidence="1" key="1">
    <citation type="submission" date="2019-11" db="EMBL/GenBank/DDBJ databases">
        <authorList>
            <person name="Feng L."/>
        </authorList>
    </citation>
    <scope>NUCLEOTIDE SEQUENCE</scope>
    <source>
        <strain evidence="1">AcaccaeLFYP115</strain>
    </source>
</reference>